<evidence type="ECO:0000259" key="10">
    <source>
        <dbReference type="Pfam" id="PF00696"/>
    </source>
</evidence>
<keyword evidence="4 9" id="KW-0808">Transferase</keyword>
<dbReference type="InterPro" id="IPR004662">
    <property type="entry name" value="AcgluKinase_fam"/>
</dbReference>
<comment type="similarity">
    <text evidence="9">Belongs to the acetylglutamate kinase family. ArgB subfamily.</text>
</comment>
<dbReference type="GO" id="GO:0003991">
    <property type="term" value="F:acetylglutamate kinase activity"/>
    <property type="evidence" value="ECO:0007669"/>
    <property type="project" value="UniProtKB-UniRule"/>
</dbReference>
<dbReference type="HAMAP" id="MF_00082">
    <property type="entry name" value="ArgB"/>
    <property type="match status" value="1"/>
</dbReference>
<dbReference type="RefSeq" id="WP_002462494.1">
    <property type="nucleotide sequence ID" value="NZ_AEUN01000216.1"/>
</dbReference>
<dbReference type="PIRSF" id="PIRSF000728">
    <property type="entry name" value="NAGK"/>
    <property type="match status" value="1"/>
</dbReference>
<dbReference type="OrthoDB" id="9803155at2"/>
<keyword evidence="3 9" id="KW-0028">Amino-acid biosynthesis</keyword>
<comment type="subcellular location">
    <subcellularLocation>
        <location evidence="9">Cytoplasm</location>
    </subcellularLocation>
</comment>
<dbReference type="PANTHER" id="PTHR23342:SF0">
    <property type="entry name" value="N-ACETYLGLUTAMATE SYNTHASE, MITOCHONDRIAL"/>
    <property type="match status" value="1"/>
</dbReference>
<dbReference type="GO" id="GO:0005524">
    <property type="term" value="F:ATP binding"/>
    <property type="evidence" value="ECO:0007669"/>
    <property type="project" value="UniProtKB-UniRule"/>
</dbReference>
<comment type="catalytic activity">
    <reaction evidence="8 9">
        <text>N-acetyl-L-glutamate + ATP = N-acetyl-L-glutamyl 5-phosphate + ADP</text>
        <dbReference type="Rhea" id="RHEA:14629"/>
        <dbReference type="ChEBI" id="CHEBI:30616"/>
        <dbReference type="ChEBI" id="CHEBI:44337"/>
        <dbReference type="ChEBI" id="CHEBI:57936"/>
        <dbReference type="ChEBI" id="CHEBI:456216"/>
        <dbReference type="EC" id="2.7.2.8"/>
    </reaction>
</comment>
<proteinExistence type="inferred from homology"/>
<feature type="binding site" evidence="9">
    <location>
        <begin position="41"/>
        <end position="42"/>
    </location>
    <ligand>
        <name>substrate</name>
    </ligand>
</feature>
<dbReference type="InterPro" id="IPR001048">
    <property type="entry name" value="Asp/Glu/Uridylate_kinase"/>
</dbReference>
<name>G5JGU3_9STAP</name>
<dbReference type="NCBIfam" id="TIGR00761">
    <property type="entry name" value="argB"/>
    <property type="match status" value="1"/>
</dbReference>
<keyword evidence="9" id="KW-0963">Cytoplasm</keyword>
<dbReference type="InterPro" id="IPR037528">
    <property type="entry name" value="ArgB"/>
</dbReference>
<evidence type="ECO:0000256" key="7">
    <source>
        <dbReference type="ARBA" id="ARBA00022840"/>
    </source>
</evidence>
<evidence type="ECO:0000256" key="9">
    <source>
        <dbReference type="HAMAP-Rule" id="MF_00082"/>
    </source>
</evidence>
<evidence type="ECO:0000256" key="2">
    <source>
        <dbReference type="ARBA" id="ARBA00022571"/>
    </source>
</evidence>
<gene>
    <name evidence="9" type="primary">argB</name>
    <name evidence="11" type="ORF">SS7213T_03330</name>
</gene>
<evidence type="ECO:0000256" key="5">
    <source>
        <dbReference type="ARBA" id="ARBA00022741"/>
    </source>
</evidence>
<dbReference type="CDD" id="cd04238">
    <property type="entry name" value="AAK_NAGK-like"/>
    <property type="match status" value="1"/>
</dbReference>
<reference evidence="11 12" key="1">
    <citation type="journal article" date="2012" name="BMC Genomics">
        <title>Comparative genomic analysis of the genus Staphylococcus including Staphylococcus aureus and its newly described sister species Staphylococcus simiae.</title>
        <authorList>
            <person name="Suzuki H."/>
            <person name="Lefebure T."/>
            <person name="Pavinski Bitar P."/>
            <person name="Stanhope M.J."/>
        </authorList>
    </citation>
    <scope>NUCLEOTIDE SEQUENCE [LARGE SCALE GENOMIC DNA]</scope>
    <source>
        <strain evidence="11 12">CCM 7213</strain>
    </source>
</reference>
<dbReference type="Proteomes" id="UP000005413">
    <property type="component" value="Unassembled WGS sequence"/>
</dbReference>
<evidence type="ECO:0000256" key="3">
    <source>
        <dbReference type="ARBA" id="ARBA00022605"/>
    </source>
</evidence>
<dbReference type="SUPFAM" id="SSF53633">
    <property type="entry name" value="Carbamate kinase-like"/>
    <property type="match status" value="1"/>
</dbReference>
<accession>G5JGU3</accession>
<keyword evidence="5 9" id="KW-0547">Nucleotide-binding</keyword>
<dbReference type="GO" id="GO:0005737">
    <property type="term" value="C:cytoplasm"/>
    <property type="evidence" value="ECO:0007669"/>
    <property type="project" value="UniProtKB-SubCell"/>
</dbReference>
<evidence type="ECO:0000313" key="12">
    <source>
        <dbReference type="Proteomes" id="UP000005413"/>
    </source>
</evidence>
<sequence>MTQYIIIKIGGSTLTDMHETIITDIKALRELNIYPIIVHGGGPFINKALQSQSIAPQFIDGLRVTDEQTLDITRQTLLADVNTAIVARFNQYNCHAIGLNGLDGQLFNITPLNFKYGYVAEPSHLNTDTLTHLCSTFIPIISSIGYNYDSNQFYNINADTLAYYIAASLKAPIYVLSNTYGVIVNDKVLSMLKTSNIDNYIASGDIYGGMIPKVREAQKAISLGCSSVVIACGSTEHIINNIYHNDFIGTVIS</sequence>
<protein>
    <recommendedName>
        <fullName evidence="9">Acetylglutamate kinase</fullName>
        <ecNumber evidence="9">2.7.2.8</ecNumber>
    </recommendedName>
    <alternativeName>
        <fullName evidence="9">N-acetyl-L-glutamate 5-phosphotransferase</fullName>
    </alternativeName>
    <alternativeName>
        <fullName evidence="9">NAG kinase</fullName>
        <shortName evidence="9">NAGK</shortName>
    </alternativeName>
</protein>
<feature type="binding site" evidence="9">
    <location>
        <position position="155"/>
    </location>
    <ligand>
        <name>substrate</name>
    </ligand>
</feature>
<dbReference type="AlphaFoldDB" id="G5JGU3"/>
<dbReference type="InterPro" id="IPR036393">
    <property type="entry name" value="AceGlu_kinase-like_sf"/>
</dbReference>
<organism evidence="11 12">
    <name type="scientific">Staphylococcus simiae CCM 7213 = CCUG 51256</name>
    <dbReference type="NCBI Taxonomy" id="911238"/>
    <lineage>
        <taxon>Bacteria</taxon>
        <taxon>Bacillati</taxon>
        <taxon>Bacillota</taxon>
        <taxon>Bacilli</taxon>
        <taxon>Bacillales</taxon>
        <taxon>Staphylococcaceae</taxon>
        <taxon>Staphylococcus</taxon>
    </lineage>
</organism>
<dbReference type="EMBL" id="AEUN01000216">
    <property type="protein sequence ID" value="EHJ08594.1"/>
    <property type="molecule type" value="Genomic_DNA"/>
</dbReference>
<dbReference type="GO" id="GO:0042450">
    <property type="term" value="P:L-arginine biosynthetic process via ornithine"/>
    <property type="evidence" value="ECO:0007669"/>
    <property type="project" value="UniProtKB-UniRule"/>
</dbReference>
<comment type="function">
    <text evidence="9">Catalyzes the ATP-dependent phosphorylation of N-acetyl-L-glutamate.</text>
</comment>
<evidence type="ECO:0000256" key="4">
    <source>
        <dbReference type="ARBA" id="ARBA00022679"/>
    </source>
</evidence>
<comment type="caution">
    <text evidence="11">The sequence shown here is derived from an EMBL/GenBank/DDBJ whole genome shotgun (WGS) entry which is preliminary data.</text>
</comment>
<feature type="site" description="Transition state stabilizer" evidence="9">
    <location>
        <position position="8"/>
    </location>
</feature>
<evidence type="ECO:0000256" key="1">
    <source>
        <dbReference type="ARBA" id="ARBA00004828"/>
    </source>
</evidence>
<dbReference type="PATRIC" id="fig|911238.3.peg.560"/>
<feature type="binding site" evidence="9">
    <location>
        <position position="63"/>
    </location>
    <ligand>
        <name>substrate</name>
    </ligand>
</feature>
<dbReference type="UniPathway" id="UPA00068">
    <property type="reaction ID" value="UER00107"/>
</dbReference>
<dbReference type="Gene3D" id="3.40.1160.10">
    <property type="entry name" value="Acetylglutamate kinase-like"/>
    <property type="match status" value="1"/>
</dbReference>
<dbReference type="EC" id="2.7.2.8" evidence="9"/>
<dbReference type="Pfam" id="PF00696">
    <property type="entry name" value="AA_kinase"/>
    <property type="match status" value="1"/>
</dbReference>
<comment type="pathway">
    <text evidence="1 9">Amino-acid biosynthesis; L-arginine biosynthesis; N(2)-acetyl-L-ornithine from L-glutamate: step 2/4.</text>
</comment>
<keyword evidence="7 9" id="KW-0067">ATP-binding</keyword>
<keyword evidence="2 9" id="KW-0055">Arginine biosynthesis</keyword>
<feature type="site" description="Transition state stabilizer" evidence="9">
    <location>
        <position position="213"/>
    </location>
</feature>
<dbReference type="PANTHER" id="PTHR23342">
    <property type="entry name" value="N-ACETYLGLUTAMATE SYNTHASE"/>
    <property type="match status" value="1"/>
</dbReference>
<feature type="domain" description="Aspartate/glutamate/uridylate kinase" evidence="10">
    <location>
        <begin position="4"/>
        <end position="231"/>
    </location>
</feature>
<evidence type="ECO:0000256" key="8">
    <source>
        <dbReference type="ARBA" id="ARBA00048141"/>
    </source>
</evidence>
<keyword evidence="6 9" id="KW-0418">Kinase</keyword>
<keyword evidence="12" id="KW-1185">Reference proteome</keyword>
<evidence type="ECO:0000256" key="6">
    <source>
        <dbReference type="ARBA" id="ARBA00022777"/>
    </source>
</evidence>
<evidence type="ECO:0000313" key="11">
    <source>
        <dbReference type="EMBL" id="EHJ08594.1"/>
    </source>
</evidence>